<gene>
    <name evidence="2" type="ORF">BDV36DRAFT_262975</name>
</gene>
<feature type="region of interest" description="Disordered" evidence="1">
    <location>
        <begin position="1"/>
        <end position="21"/>
    </location>
</feature>
<protein>
    <submittedName>
        <fullName evidence="2">Uncharacterized protein</fullName>
    </submittedName>
</protein>
<name>A0ABQ6WE78_9EURO</name>
<dbReference type="EMBL" id="ML735767">
    <property type="protein sequence ID" value="KAE8415423.1"/>
    <property type="molecule type" value="Genomic_DNA"/>
</dbReference>
<dbReference type="Proteomes" id="UP000325395">
    <property type="component" value="Unassembled WGS sequence"/>
</dbReference>
<evidence type="ECO:0000256" key="1">
    <source>
        <dbReference type="SAM" id="MobiDB-lite"/>
    </source>
</evidence>
<reference evidence="2 3" key="1">
    <citation type="submission" date="2019-04" db="EMBL/GenBank/DDBJ databases">
        <authorList>
            <consortium name="DOE Joint Genome Institute"/>
            <person name="Mondo S."/>
            <person name="Kjaerbolling I."/>
            <person name="Vesth T."/>
            <person name="Frisvad J.C."/>
            <person name="Nybo J.L."/>
            <person name="Theobald S."/>
            <person name="Kildgaard S."/>
            <person name="Isbrandt T."/>
            <person name="Kuo A."/>
            <person name="Sato A."/>
            <person name="Lyhne E.K."/>
            <person name="Kogle M.E."/>
            <person name="Wiebenga A."/>
            <person name="Kun R.S."/>
            <person name="Lubbers R.J."/>
            <person name="Makela M.R."/>
            <person name="Barry K."/>
            <person name="Chovatia M."/>
            <person name="Clum A."/>
            <person name="Daum C."/>
            <person name="Haridas S."/>
            <person name="He G."/>
            <person name="LaButti K."/>
            <person name="Lipzen A."/>
            <person name="Riley R."/>
            <person name="Salamov A."/>
            <person name="Simmons B.A."/>
            <person name="Magnuson J.K."/>
            <person name="Henrissat B."/>
            <person name="Mortensen U.H."/>
            <person name="Larsen T.O."/>
            <person name="Devries R.P."/>
            <person name="Grigoriev I.V."/>
            <person name="Machida M."/>
            <person name="Baker S.E."/>
            <person name="Andersen M.R."/>
            <person name="Cantor M.N."/>
            <person name="Hua S.X."/>
        </authorList>
    </citation>
    <scope>NUCLEOTIDE SEQUENCE [LARGE SCALE GENOMIC DNA]</scope>
    <source>
        <strain evidence="2 3">CBS 117616</strain>
    </source>
</reference>
<sequence>MGLLSDPHNGKKDSGSPNEITGGVMALATAGGVRGPGAYRVYCRWYAMPST</sequence>
<keyword evidence="3" id="KW-1185">Reference proteome</keyword>
<organism evidence="2 3">
    <name type="scientific">Aspergillus pseudocaelatus</name>
    <dbReference type="NCBI Taxonomy" id="1825620"/>
    <lineage>
        <taxon>Eukaryota</taxon>
        <taxon>Fungi</taxon>
        <taxon>Dikarya</taxon>
        <taxon>Ascomycota</taxon>
        <taxon>Pezizomycotina</taxon>
        <taxon>Eurotiomycetes</taxon>
        <taxon>Eurotiomycetidae</taxon>
        <taxon>Eurotiales</taxon>
        <taxon>Aspergillaceae</taxon>
        <taxon>Aspergillus</taxon>
        <taxon>Aspergillus subgen. Circumdati</taxon>
    </lineage>
</organism>
<proteinExistence type="predicted"/>
<evidence type="ECO:0000313" key="2">
    <source>
        <dbReference type="EMBL" id="KAE8415423.1"/>
    </source>
</evidence>
<evidence type="ECO:0000313" key="3">
    <source>
        <dbReference type="Proteomes" id="UP000325395"/>
    </source>
</evidence>
<accession>A0ABQ6WE78</accession>